<proteinExistence type="predicted"/>
<comment type="caution">
    <text evidence="2">The sequence shown here is derived from an EMBL/GenBank/DDBJ whole genome shotgun (WGS) entry which is preliminary data.</text>
</comment>
<evidence type="ECO:0000313" key="2">
    <source>
        <dbReference type="EMBL" id="RDU59484.1"/>
    </source>
</evidence>
<keyword evidence="1" id="KW-0812">Transmembrane</keyword>
<evidence type="ECO:0000256" key="1">
    <source>
        <dbReference type="SAM" id="Phobius"/>
    </source>
</evidence>
<keyword evidence="1" id="KW-1133">Transmembrane helix</keyword>
<dbReference type="Proteomes" id="UP000256379">
    <property type="component" value="Unassembled WGS sequence"/>
</dbReference>
<accession>A0A3D8I403</accession>
<sequence length="91" mass="9623">MPLPLIPALLALGGGLLALGVIATLAGFFDAVDEMKKEMGAKDAIIAKKRKKGDYNVIDAGLRNSKGKTIISRSLEVSDDVARELRVGQVC</sequence>
<keyword evidence="1" id="KW-0472">Membrane</keyword>
<dbReference type="EMBL" id="NXLQ01000130">
    <property type="protein sequence ID" value="RDU59484.1"/>
    <property type="molecule type" value="Genomic_DNA"/>
</dbReference>
<dbReference type="RefSeq" id="WP_115544019.1">
    <property type="nucleotide sequence ID" value="NZ_NXLQ01000130.1"/>
</dbReference>
<dbReference type="AlphaFoldDB" id="A0A3D8I403"/>
<evidence type="ECO:0000313" key="3">
    <source>
        <dbReference type="Proteomes" id="UP000256379"/>
    </source>
</evidence>
<protein>
    <submittedName>
        <fullName evidence="2">Uncharacterized protein</fullName>
    </submittedName>
</protein>
<name>A0A3D8I403_9HELI</name>
<organism evidence="2 3">
    <name type="scientific">Helicobacter didelphidarum</name>
    <dbReference type="NCBI Taxonomy" id="2040648"/>
    <lineage>
        <taxon>Bacteria</taxon>
        <taxon>Pseudomonadati</taxon>
        <taxon>Campylobacterota</taxon>
        <taxon>Epsilonproteobacteria</taxon>
        <taxon>Campylobacterales</taxon>
        <taxon>Helicobacteraceae</taxon>
        <taxon>Helicobacter</taxon>
    </lineage>
</organism>
<reference evidence="2 3" key="1">
    <citation type="submission" date="2018-04" db="EMBL/GenBank/DDBJ databases">
        <title>Novel Campyloabacter and Helicobacter Species and Strains.</title>
        <authorList>
            <person name="Mannion A.J."/>
            <person name="Shen Z."/>
            <person name="Fox J.G."/>
        </authorList>
    </citation>
    <scope>NUCLEOTIDE SEQUENCE [LARGE SCALE GENOMIC DNA]</scope>
    <source>
        <strain evidence="2 3">MIT 17-337</strain>
    </source>
</reference>
<feature type="transmembrane region" description="Helical" evidence="1">
    <location>
        <begin position="6"/>
        <end position="29"/>
    </location>
</feature>
<gene>
    <name evidence="2" type="ORF">CQA53_11425</name>
</gene>
<keyword evidence="3" id="KW-1185">Reference proteome</keyword>